<gene>
    <name evidence="2" type="ORF">QWY96_03785</name>
</gene>
<dbReference type="GO" id="GO:0016301">
    <property type="term" value="F:kinase activity"/>
    <property type="evidence" value="ECO:0007669"/>
    <property type="project" value="UniProtKB-KW"/>
</dbReference>
<dbReference type="InterPro" id="IPR018485">
    <property type="entry name" value="FGGY_C"/>
</dbReference>
<dbReference type="Gene3D" id="3.30.420.40">
    <property type="match status" value="1"/>
</dbReference>
<dbReference type="Proteomes" id="UP001223712">
    <property type="component" value="Unassembled WGS sequence"/>
</dbReference>
<evidence type="ECO:0000259" key="1">
    <source>
        <dbReference type="Pfam" id="PF02782"/>
    </source>
</evidence>
<keyword evidence="2" id="KW-0808">Transferase</keyword>
<proteinExistence type="predicted"/>
<organism evidence="2 3">
    <name type="scientific">Vibrio artabrorum</name>
    <dbReference type="NCBI Taxonomy" id="446374"/>
    <lineage>
        <taxon>Bacteria</taxon>
        <taxon>Pseudomonadati</taxon>
        <taxon>Pseudomonadota</taxon>
        <taxon>Gammaproteobacteria</taxon>
        <taxon>Vibrionales</taxon>
        <taxon>Vibrionaceae</taxon>
        <taxon>Vibrio</taxon>
    </lineage>
</organism>
<accession>A0ABT8CGX3</accession>
<dbReference type="Pfam" id="PF02782">
    <property type="entry name" value="FGGY_C"/>
    <property type="match status" value="1"/>
</dbReference>
<protein>
    <submittedName>
        <fullName evidence="2">FGGY-family carbohydrate kinase</fullName>
    </submittedName>
</protein>
<sequence>MLGIESFEPFTSELAYQYNITNEGGVEGRYRVLKNIMGLWLVQRLRAENPSLAFSDMALMAERATPFKYVINPNDNAFLNPESMTQAIVEWFKSRNLEAPTTFSEIIRCVYDSLALAYSTALENIKEVSEREIQSIRIVGGGTQDKILNQLCADVCEIPAITEPVEASALGNVTNQMIAIGKISNTESARQIIEASCSKVRYEPSHIEGLEAIKANYKKIL</sequence>
<dbReference type="RefSeq" id="WP_290334702.1">
    <property type="nucleotide sequence ID" value="NZ_JAUFQY010000001.1"/>
</dbReference>
<feature type="domain" description="Carbohydrate kinase FGGY C-terminal" evidence="1">
    <location>
        <begin position="3"/>
        <end position="179"/>
    </location>
</feature>
<comment type="caution">
    <text evidence="2">The sequence shown here is derived from an EMBL/GenBank/DDBJ whole genome shotgun (WGS) entry which is preliminary data.</text>
</comment>
<evidence type="ECO:0000313" key="2">
    <source>
        <dbReference type="EMBL" id="MDN3700240.1"/>
    </source>
</evidence>
<dbReference type="InterPro" id="IPR043129">
    <property type="entry name" value="ATPase_NBD"/>
</dbReference>
<dbReference type="EMBL" id="JAUFQY010000001">
    <property type="protein sequence ID" value="MDN3700240.1"/>
    <property type="molecule type" value="Genomic_DNA"/>
</dbReference>
<keyword evidence="3" id="KW-1185">Reference proteome</keyword>
<evidence type="ECO:0000313" key="3">
    <source>
        <dbReference type="Proteomes" id="UP001223712"/>
    </source>
</evidence>
<reference evidence="3" key="1">
    <citation type="journal article" date="2019" name="Int. J. Syst. Evol. Microbiol.">
        <title>The Global Catalogue of Microorganisms (GCM) 10K type strain sequencing project: providing services to taxonomists for standard genome sequencing and annotation.</title>
        <authorList>
            <consortium name="The Broad Institute Genomics Platform"/>
            <consortium name="The Broad Institute Genome Sequencing Center for Infectious Disease"/>
            <person name="Wu L."/>
            <person name="Ma J."/>
        </authorList>
    </citation>
    <scope>NUCLEOTIDE SEQUENCE [LARGE SCALE GENOMIC DNA]</scope>
    <source>
        <strain evidence="3">CECT 7226</strain>
    </source>
</reference>
<name>A0ABT8CGX3_9VIBR</name>
<keyword evidence="2" id="KW-0418">Kinase</keyword>
<dbReference type="SUPFAM" id="SSF53067">
    <property type="entry name" value="Actin-like ATPase domain"/>
    <property type="match status" value="1"/>
</dbReference>